<gene>
    <name evidence="1" type="ORF">MENT_LOCUS15770</name>
</gene>
<dbReference type="OrthoDB" id="5832178at2759"/>
<dbReference type="SUPFAM" id="SSF63748">
    <property type="entry name" value="Tudor/PWWP/MBT"/>
    <property type="match status" value="2"/>
</dbReference>
<sequence>MAEQPARIRTMGFCNRPGSPVLKSVHNRLQEMHTENGKIHRIIPKSQAICLLAHIDSPNCIWFKMVNNITEQMQLHKSAYLEPLNNLNEVKSYIYVMAPIEEGVYARARILHVQPVKYKETRFSFVFAHFIDEGYGAWMLEDCLAKMDPQLQWHPWQAFPVSLFKFDLPKNLESFERLNYWPEEINDELIKIMGEYEQFKIVPVQGKMTNDYCEYTRAEIYGLNSDRDNERGQGTAESIGHRLAIEFQPLELLDRNMFHVNQQIISKRDGIKPLTVGDAILLLQQMPKWRRTFPNDFSTIREEMIPENEEEREGQLPPHWQKIAGQLPLVEDFTFNLLRTHYSTNEGKQVVCIEWDSLKSPYEFYAFPLKQTLPEENKNKEVIIEKNPIRRLYNLQSELALELNKFYGDPINRRKVDPEEVFTNLAVGPYFGIYETNDEIRDRNFRRIQILAMRNRRGPEWTSEFCRIRYLDVGGTEIVPFCCILRIHTDHCNKPPLCIQLSLQTIQPTKTKNWHLDEIRFFKSQIRVDIPAICKLRLLNPHNAVTDYNSLPQSWPGVYGVYELNMGNVKLEAKMVESGNAVYTEAVNRNGN</sequence>
<protein>
    <submittedName>
        <fullName evidence="1">Uncharacterized protein</fullName>
    </submittedName>
</protein>
<dbReference type="InterPro" id="IPR035437">
    <property type="entry name" value="SNase_OB-fold_sf"/>
</dbReference>
<evidence type="ECO:0000313" key="1">
    <source>
        <dbReference type="EMBL" id="CAD2163036.1"/>
    </source>
</evidence>
<accession>A0A6V7UR62</accession>
<dbReference type="AlphaFoldDB" id="A0A6V7UR62"/>
<dbReference type="Proteomes" id="UP000580250">
    <property type="component" value="Unassembled WGS sequence"/>
</dbReference>
<dbReference type="Gene3D" id="2.40.50.90">
    <property type="match status" value="1"/>
</dbReference>
<name>A0A6V7UR62_MELEN</name>
<dbReference type="EMBL" id="CAJEWN010000095">
    <property type="protein sequence ID" value="CAD2163036.1"/>
    <property type="molecule type" value="Genomic_DNA"/>
</dbReference>
<proteinExistence type="predicted"/>
<organism evidence="1 2">
    <name type="scientific">Meloidogyne enterolobii</name>
    <name type="common">Root-knot nematode worm</name>
    <name type="synonym">Meloidogyne mayaguensis</name>
    <dbReference type="NCBI Taxonomy" id="390850"/>
    <lineage>
        <taxon>Eukaryota</taxon>
        <taxon>Metazoa</taxon>
        <taxon>Ecdysozoa</taxon>
        <taxon>Nematoda</taxon>
        <taxon>Chromadorea</taxon>
        <taxon>Rhabditida</taxon>
        <taxon>Tylenchina</taxon>
        <taxon>Tylenchomorpha</taxon>
        <taxon>Tylenchoidea</taxon>
        <taxon>Meloidogynidae</taxon>
        <taxon>Meloidogyninae</taxon>
        <taxon>Meloidogyne</taxon>
    </lineage>
</organism>
<evidence type="ECO:0000313" key="2">
    <source>
        <dbReference type="Proteomes" id="UP000580250"/>
    </source>
</evidence>
<reference evidence="1 2" key="1">
    <citation type="submission" date="2020-08" db="EMBL/GenBank/DDBJ databases">
        <authorList>
            <person name="Koutsovoulos G."/>
            <person name="Danchin GJ E."/>
        </authorList>
    </citation>
    <scope>NUCLEOTIDE SEQUENCE [LARGE SCALE GENOMIC DNA]</scope>
</reference>
<comment type="caution">
    <text evidence="1">The sequence shown here is derived from an EMBL/GenBank/DDBJ whole genome shotgun (WGS) entry which is preliminary data.</text>
</comment>
<dbReference type="Gene3D" id="2.30.30.140">
    <property type="match status" value="1"/>
</dbReference>